<proteinExistence type="predicted"/>
<dbReference type="AlphaFoldDB" id="A0A7S3JWD9"/>
<evidence type="ECO:0008006" key="4">
    <source>
        <dbReference type="Google" id="ProtNLM"/>
    </source>
</evidence>
<evidence type="ECO:0000256" key="2">
    <source>
        <dbReference type="SAM" id="Phobius"/>
    </source>
</evidence>
<organism evidence="3">
    <name type="scientific">Aureoumbra lagunensis</name>
    <dbReference type="NCBI Taxonomy" id="44058"/>
    <lineage>
        <taxon>Eukaryota</taxon>
        <taxon>Sar</taxon>
        <taxon>Stramenopiles</taxon>
        <taxon>Ochrophyta</taxon>
        <taxon>Pelagophyceae</taxon>
        <taxon>Pelagomonadales</taxon>
        <taxon>Aureoumbra</taxon>
    </lineage>
</organism>
<accession>A0A7S3JWD9</accession>
<sequence>MAFCTLRYDNENVIRERHPLLKGRPSQLASWGRLSMFASTIIIIVVTAFCLTSPTTSTWIRGTRLIDTKTIPSDLGPERSKFCVAHAAYGSEYKQIAAMSAVTKKHYADLHGYKFLQYIGDTLDEFVHSYCPELAGQIELAYSRTTPVKSCGIWAALRDSCDYVLWTDADSVIVDSSIKMEDLLYLDHPKTAANLVSEQFFSDEDLQKQADALHKKDVLFFLESYSALGLCSGLTQRSLNLGACGLPDEFANCVNTGAMIMRSGPFAETFLRDQLALAVFDNEFLLHSPCSTNNLGTGFAKNLTWDQCMFRGETEQCTLSCLYRQNPKLLENTMCRISDDISTHFLFGRLLDPPKQTIDSLRGLYDKRSQQYTASGETSSWTSSLSGVPHPYKGTLVYNCMGGDSALKMDCVTRATYLIWPEMIPTEDYAPPRPDNLPVGELPDLDAPSADKRVESVGSLPAAPNVVQEPPSIYPPVASAPIF</sequence>
<reference evidence="3" key="1">
    <citation type="submission" date="2021-01" db="EMBL/GenBank/DDBJ databases">
        <authorList>
            <person name="Corre E."/>
            <person name="Pelletier E."/>
            <person name="Niang G."/>
            <person name="Scheremetjew M."/>
            <person name="Finn R."/>
            <person name="Kale V."/>
            <person name="Holt S."/>
            <person name="Cochrane G."/>
            <person name="Meng A."/>
            <person name="Brown T."/>
            <person name="Cohen L."/>
        </authorList>
    </citation>
    <scope>NUCLEOTIDE SEQUENCE</scope>
    <source>
        <strain evidence="3">CCMP1510</strain>
    </source>
</reference>
<evidence type="ECO:0000256" key="1">
    <source>
        <dbReference type="SAM" id="MobiDB-lite"/>
    </source>
</evidence>
<feature type="region of interest" description="Disordered" evidence="1">
    <location>
        <begin position="431"/>
        <end position="452"/>
    </location>
</feature>
<dbReference type="Gene3D" id="3.90.550.10">
    <property type="entry name" value="Spore Coat Polysaccharide Biosynthesis Protein SpsA, Chain A"/>
    <property type="match status" value="1"/>
</dbReference>
<gene>
    <name evidence="3" type="ORF">ALAG00032_LOCUS5957</name>
</gene>
<feature type="transmembrane region" description="Helical" evidence="2">
    <location>
        <begin position="31"/>
        <end position="51"/>
    </location>
</feature>
<dbReference type="InterPro" id="IPR029044">
    <property type="entry name" value="Nucleotide-diphossugar_trans"/>
</dbReference>
<dbReference type="EMBL" id="HBIJ01008417">
    <property type="protein sequence ID" value="CAE0365215.1"/>
    <property type="molecule type" value="Transcribed_RNA"/>
</dbReference>
<keyword evidence="2" id="KW-1133">Transmembrane helix</keyword>
<keyword evidence="2" id="KW-0472">Membrane</keyword>
<name>A0A7S3JWD9_9STRA</name>
<protein>
    <recommendedName>
        <fullName evidence="4">Nucleotide-diphospho-sugar transferase domain-containing protein</fullName>
    </recommendedName>
</protein>
<evidence type="ECO:0000313" key="3">
    <source>
        <dbReference type="EMBL" id="CAE0365215.1"/>
    </source>
</evidence>
<keyword evidence="2" id="KW-0812">Transmembrane</keyword>